<dbReference type="Proteomes" id="UP001291623">
    <property type="component" value="Unassembled WGS sequence"/>
</dbReference>
<name>A0AAE1SAQ3_9SOLA</name>
<feature type="chain" id="PRO_5041999480" evidence="2">
    <location>
        <begin position="24"/>
        <end position="135"/>
    </location>
</feature>
<keyword evidence="4" id="KW-1185">Reference proteome</keyword>
<evidence type="ECO:0000256" key="1">
    <source>
        <dbReference type="SAM" id="MobiDB-lite"/>
    </source>
</evidence>
<feature type="compositionally biased region" description="Gly residues" evidence="1">
    <location>
        <begin position="68"/>
        <end position="79"/>
    </location>
</feature>
<accession>A0AAE1SAQ3</accession>
<evidence type="ECO:0000313" key="4">
    <source>
        <dbReference type="Proteomes" id="UP001291623"/>
    </source>
</evidence>
<dbReference type="EMBL" id="JAVYJV010000007">
    <property type="protein sequence ID" value="KAK4367168.1"/>
    <property type="molecule type" value="Genomic_DNA"/>
</dbReference>
<dbReference type="PANTHER" id="PTHR36245">
    <property type="entry name" value="GLYCINE-RICH PROTEIN DOT1-LIKE"/>
    <property type="match status" value="1"/>
</dbReference>
<organism evidence="3 4">
    <name type="scientific">Anisodus tanguticus</name>
    <dbReference type="NCBI Taxonomy" id="243964"/>
    <lineage>
        <taxon>Eukaryota</taxon>
        <taxon>Viridiplantae</taxon>
        <taxon>Streptophyta</taxon>
        <taxon>Embryophyta</taxon>
        <taxon>Tracheophyta</taxon>
        <taxon>Spermatophyta</taxon>
        <taxon>Magnoliopsida</taxon>
        <taxon>eudicotyledons</taxon>
        <taxon>Gunneridae</taxon>
        <taxon>Pentapetalae</taxon>
        <taxon>asterids</taxon>
        <taxon>lamiids</taxon>
        <taxon>Solanales</taxon>
        <taxon>Solanaceae</taxon>
        <taxon>Solanoideae</taxon>
        <taxon>Hyoscyameae</taxon>
        <taxon>Anisodus</taxon>
    </lineage>
</organism>
<dbReference type="AlphaFoldDB" id="A0AAE1SAQ3"/>
<gene>
    <name evidence="3" type="ORF">RND71_015048</name>
</gene>
<feature type="region of interest" description="Disordered" evidence="1">
    <location>
        <begin position="66"/>
        <end position="88"/>
    </location>
</feature>
<comment type="caution">
    <text evidence="3">The sequence shown here is derived from an EMBL/GenBank/DDBJ whole genome shotgun (WGS) entry which is preliminary data.</text>
</comment>
<sequence length="135" mass="14632">MGTKKMILLFFLAFYFSCGFHQARILPSDNKEAEAVAAEQLSNNHNVQGETTISVNSKYYGHAADAHVGGGRGNGGEVNGDGSRSPSNQGSSNFIPIYAANAHHNRHRGAANSHKSHNRYLAFFATMFFACLVLN</sequence>
<protein>
    <submittedName>
        <fullName evidence="3">Uncharacterized protein</fullName>
    </submittedName>
</protein>
<reference evidence="3" key="1">
    <citation type="submission" date="2023-12" db="EMBL/GenBank/DDBJ databases">
        <title>Genome assembly of Anisodus tanguticus.</title>
        <authorList>
            <person name="Wang Y.-J."/>
        </authorList>
    </citation>
    <scope>NUCLEOTIDE SEQUENCE</scope>
    <source>
        <strain evidence="3">KB-2021</strain>
        <tissue evidence="3">Leaf</tissue>
    </source>
</reference>
<evidence type="ECO:0000313" key="3">
    <source>
        <dbReference type="EMBL" id="KAK4367168.1"/>
    </source>
</evidence>
<proteinExistence type="predicted"/>
<dbReference type="PANTHER" id="PTHR36245:SF5">
    <property type="entry name" value="GLYCINE-RICH PROTEIN DOT1-LIKE"/>
    <property type="match status" value="1"/>
</dbReference>
<keyword evidence="2" id="KW-0732">Signal</keyword>
<evidence type="ECO:0000256" key="2">
    <source>
        <dbReference type="SAM" id="SignalP"/>
    </source>
</evidence>
<feature type="signal peptide" evidence="2">
    <location>
        <begin position="1"/>
        <end position="23"/>
    </location>
</feature>